<dbReference type="AlphaFoldDB" id="A0A0K2URA0"/>
<sequence>RLVSLTEHPLTCPRLNVSPRHGHVNGFAISCRVNLTPRWERPCVVSKIIFLSSTDDTITLKFSYGSKTKSV</sequence>
<accession>A0A0K2URA0</accession>
<feature type="non-terminal residue" evidence="1">
    <location>
        <position position="71"/>
    </location>
</feature>
<reference evidence="1" key="1">
    <citation type="submission" date="2014-05" db="EMBL/GenBank/DDBJ databases">
        <authorList>
            <person name="Chronopoulou M."/>
        </authorList>
    </citation>
    <scope>NUCLEOTIDE SEQUENCE</scope>
    <source>
        <tissue evidence="1">Whole organism</tissue>
    </source>
</reference>
<protein>
    <submittedName>
        <fullName evidence="1">Uncharacterized protein</fullName>
    </submittedName>
</protein>
<feature type="non-terminal residue" evidence="1">
    <location>
        <position position="1"/>
    </location>
</feature>
<organism evidence="1">
    <name type="scientific">Lepeophtheirus salmonis</name>
    <name type="common">Salmon louse</name>
    <name type="synonym">Caligus salmonis</name>
    <dbReference type="NCBI Taxonomy" id="72036"/>
    <lineage>
        <taxon>Eukaryota</taxon>
        <taxon>Metazoa</taxon>
        <taxon>Ecdysozoa</taxon>
        <taxon>Arthropoda</taxon>
        <taxon>Crustacea</taxon>
        <taxon>Multicrustacea</taxon>
        <taxon>Hexanauplia</taxon>
        <taxon>Copepoda</taxon>
        <taxon>Siphonostomatoida</taxon>
        <taxon>Caligidae</taxon>
        <taxon>Lepeophtheirus</taxon>
    </lineage>
</organism>
<proteinExistence type="predicted"/>
<name>A0A0K2URA0_LEPSM</name>
<dbReference type="EMBL" id="HACA01022905">
    <property type="protein sequence ID" value="CDW40266.1"/>
    <property type="molecule type" value="Transcribed_RNA"/>
</dbReference>
<evidence type="ECO:0000313" key="1">
    <source>
        <dbReference type="EMBL" id="CDW40266.1"/>
    </source>
</evidence>